<keyword evidence="3" id="KW-1185">Reference proteome</keyword>
<feature type="region of interest" description="Disordered" evidence="1">
    <location>
        <begin position="457"/>
        <end position="498"/>
    </location>
</feature>
<evidence type="ECO:0008006" key="4">
    <source>
        <dbReference type="Google" id="ProtNLM"/>
    </source>
</evidence>
<evidence type="ECO:0000313" key="2">
    <source>
        <dbReference type="EMBL" id="GAA4972432.1"/>
    </source>
</evidence>
<feature type="compositionally biased region" description="Polar residues" evidence="1">
    <location>
        <begin position="458"/>
        <end position="477"/>
    </location>
</feature>
<gene>
    <name evidence="2" type="ORF">GCM10023205_43230</name>
</gene>
<sequence>MPPAAAPADRSLAAPAARRGRAVAGLLLAAGLTVSGCTSAGSDSGKEPSDPPGGIGVEGLSKAATEARAKMLTLTTFDSCETLLDDFRKAALSRADVTTREAAGAGAIPPGAAAAPNAAPGANSAEDASKAVAPQAPADQSAQSPAFSGTNVQEQGVDEPDLVKTDGKRVYTVADGKLHIVDAATHKETGRLDLGDAGSATDMLLSGNRALLVIPGGVYAYGAGPGSARTTQSYAPAGTSTLALVDLSGTPKLLGKLTVDGSYLDARQVGSTARVVVKSTPRGPRTDDSGGGTYKSRYENALAKTTIDDWLPGYTLAKSDGSTASGRLVDCTGVSRPATAPGSYGHTGASTTSVLSFDLNGDLGTGSPVTVAADAETVYASSDNLYIAARYNPQYPEYRANTKMPSGAVYAPRTAIYQFAISGNGTPRQTGAGDVDGQLLNQYSLSEYQGHLRVATTGAGSTRGTPGTSSDNRSTAVPGSGPGSAASRPTSSVVGKPQLSPVAAPAESAVDVLDAKNANLPVVGRVGGLGKGEKIYAVRFTGAVGFVVTFRQTDPLYSLDLSNPAAPKVMGELKINGYSAYLHPIADGKLIGVGQDATDSGRKLGTQVSLFDVANLTDPRRIANYALQYASSEAEMDPHAFLYWPQTGTLVIPMNTTYVMPGMPSTSPNSGGTAGSPTFAPTSGPAALVLKLQNGSFTPVGRIEHPGGLQVRRSLVIGDELWTVSGGGFKVNALADLGERAWIPFA</sequence>
<proteinExistence type="predicted"/>
<evidence type="ECO:0000313" key="3">
    <source>
        <dbReference type="Proteomes" id="UP001500466"/>
    </source>
</evidence>
<name>A0ABP9HK41_9ACTN</name>
<accession>A0ABP9HK41</accession>
<protein>
    <recommendedName>
        <fullName evidence="4">Beta propeller domain-containing protein</fullName>
    </recommendedName>
</protein>
<dbReference type="EMBL" id="BAABHS010000015">
    <property type="protein sequence ID" value="GAA4972432.1"/>
    <property type="molecule type" value="Genomic_DNA"/>
</dbReference>
<reference evidence="3" key="1">
    <citation type="journal article" date="2019" name="Int. J. Syst. Evol. Microbiol.">
        <title>The Global Catalogue of Microorganisms (GCM) 10K type strain sequencing project: providing services to taxonomists for standard genome sequencing and annotation.</title>
        <authorList>
            <consortium name="The Broad Institute Genomics Platform"/>
            <consortium name="The Broad Institute Genome Sequencing Center for Infectious Disease"/>
            <person name="Wu L."/>
            <person name="Ma J."/>
        </authorList>
    </citation>
    <scope>NUCLEOTIDE SEQUENCE [LARGE SCALE GENOMIC DNA]</scope>
    <source>
        <strain evidence="3">JCM 17986</strain>
    </source>
</reference>
<evidence type="ECO:0000256" key="1">
    <source>
        <dbReference type="SAM" id="MobiDB-lite"/>
    </source>
</evidence>
<feature type="region of interest" description="Disordered" evidence="1">
    <location>
        <begin position="102"/>
        <end position="163"/>
    </location>
</feature>
<organism evidence="2 3">
    <name type="scientific">Yinghuangia aomiensis</name>
    <dbReference type="NCBI Taxonomy" id="676205"/>
    <lineage>
        <taxon>Bacteria</taxon>
        <taxon>Bacillati</taxon>
        <taxon>Actinomycetota</taxon>
        <taxon>Actinomycetes</taxon>
        <taxon>Kitasatosporales</taxon>
        <taxon>Streptomycetaceae</taxon>
        <taxon>Yinghuangia</taxon>
    </lineage>
</organism>
<dbReference type="InterPro" id="IPR019198">
    <property type="entry name" value="Beta_propeller_containing"/>
</dbReference>
<dbReference type="Proteomes" id="UP001500466">
    <property type="component" value="Unassembled WGS sequence"/>
</dbReference>
<comment type="caution">
    <text evidence="2">The sequence shown here is derived from an EMBL/GenBank/DDBJ whole genome shotgun (WGS) entry which is preliminary data.</text>
</comment>
<feature type="compositionally biased region" description="Low complexity" evidence="1">
    <location>
        <begin position="102"/>
        <end position="148"/>
    </location>
</feature>
<dbReference type="Pfam" id="PF09826">
    <property type="entry name" value="Beta_propel"/>
    <property type="match status" value="1"/>
</dbReference>
<feature type="region of interest" description="Disordered" evidence="1">
    <location>
        <begin position="37"/>
        <end position="58"/>
    </location>
</feature>